<dbReference type="RefSeq" id="WP_168057766.1">
    <property type="nucleotide sequence ID" value="NZ_VTOW01000001.1"/>
</dbReference>
<evidence type="ECO:0000313" key="4">
    <source>
        <dbReference type="Proteomes" id="UP000534783"/>
    </source>
</evidence>
<keyword evidence="4" id="KW-1185">Reference proteome</keyword>
<reference evidence="3 4" key="1">
    <citation type="journal article" date="2020" name="Nature">
        <title>Bacterial chemolithoautotrophy via manganese oxidation.</title>
        <authorList>
            <person name="Yu H."/>
            <person name="Leadbetter J.R."/>
        </authorList>
    </citation>
    <scope>NUCLEOTIDE SEQUENCE [LARGE SCALE GENOMIC DNA]</scope>
    <source>
        <strain evidence="3 4">Mn-1</strain>
    </source>
</reference>
<dbReference type="InterPro" id="IPR024079">
    <property type="entry name" value="MetalloPept_cat_dom_sf"/>
</dbReference>
<protein>
    <submittedName>
        <fullName evidence="3">PEP-CTERM sorting domain-containing protein</fullName>
    </submittedName>
</protein>
<dbReference type="AlphaFoldDB" id="A0A7X6DLU2"/>
<keyword evidence="1" id="KW-0472">Membrane</keyword>
<accession>A0A7X6DLU2</accession>
<sequence>MLPRQIFKRSHERDTRRSNLTTPPINWANHFRLRWVHFALIVSLTAASVHNVFALTIIREFIGGDPQPIAVGEGNLIDIFNEAADQWERAILDPHVVTLRFGWAPVGGGTHELLAQGGFPNRETEGLILFNNDSDPEHFKWFLDPTPHLNEEYLRYEESSIELGGGSLNSGRIFSDAVGAADSGFTHIDLLSSALHEIGHSLGMSNNNAAFTMESIDGDIDITSPRPFPGTTVPLAFNNLGVDSHPDPIAIPFGLAMGSQAADQRQRLTELDILMISQLGSFEEIRLDPYVASVPEPSSFLLFGSGFIGWSWWRARTKNRL</sequence>
<feature type="domain" description="Ice-binding protein C-terminal" evidence="2">
    <location>
        <begin position="293"/>
        <end position="314"/>
    </location>
</feature>
<dbReference type="Gene3D" id="3.40.390.10">
    <property type="entry name" value="Collagenase (Catalytic Domain)"/>
    <property type="match status" value="1"/>
</dbReference>
<keyword evidence="1" id="KW-1133">Transmembrane helix</keyword>
<dbReference type="InterPro" id="IPR013424">
    <property type="entry name" value="Ice-binding_C"/>
</dbReference>
<dbReference type="NCBIfam" id="TIGR02595">
    <property type="entry name" value="PEP_CTERM"/>
    <property type="match status" value="1"/>
</dbReference>
<dbReference type="Proteomes" id="UP000534783">
    <property type="component" value="Unassembled WGS sequence"/>
</dbReference>
<keyword evidence="1" id="KW-0812">Transmembrane</keyword>
<gene>
    <name evidence="3" type="ORF">MNODULE_01720</name>
</gene>
<dbReference type="GO" id="GO:0008237">
    <property type="term" value="F:metallopeptidase activity"/>
    <property type="evidence" value="ECO:0007669"/>
    <property type="project" value="InterPro"/>
</dbReference>
<name>A0A7X6DLU2_9BACT</name>
<evidence type="ECO:0000259" key="2">
    <source>
        <dbReference type="Pfam" id="PF07589"/>
    </source>
</evidence>
<dbReference type="SUPFAM" id="SSF55486">
    <property type="entry name" value="Metalloproteases ('zincins'), catalytic domain"/>
    <property type="match status" value="1"/>
</dbReference>
<dbReference type="Pfam" id="PF07589">
    <property type="entry name" value="PEP-CTERM"/>
    <property type="match status" value="1"/>
</dbReference>
<dbReference type="EMBL" id="VTOW01000001">
    <property type="protein sequence ID" value="NKE69469.1"/>
    <property type="molecule type" value="Genomic_DNA"/>
</dbReference>
<proteinExistence type="predicted"/>
<feature type="transmembrane region" description="Helical" evidence="1">
    <location>
        <begin position="35"/>
        <end position="58"/>
    </location>
</feature>
<organism evidence="3 4">
    <name type="scientific">Candidatus Manganitrophus noduliformans</name>
    <dbReference type="NCBI Taxonomy" id="2606439"/>
    <lineage>
        <taxon>Bacteria</taxon>
        <taxon>Pseudomonadati</taxon>
        <taxon>Nitrospirota</taxon>
        <taxon>Nitrospiria</taxon>
        <taxon>Candidatus Troglogloeales</taxon>
        <taxon>Candidatus Manganitrophaceae</taxon>
        <taxon>Candidatus Manganitrophus</taxon>
    </lineage>
</organism>
<evidence type="ECO:0000256" key="1">
    <source>
        <dbReference type="SAM" id="Phobius"/>
    </source>
</evidence>
<comment type="caution">
    <text evidence="3">The sequence shown here is derived from an EMBL/GenBank/DDBJ whole genome shotgun (WGS) entry which is preliminary data.</text>
</comment>
<evidence type="ECO:0000313" key="3">
    <source>
        <dbReference type="EMBL" id="NKE69469.1"/>
    </source>
</evidence>